<evidence type="ECO:0000313" key="3">
    <source>
        <dbReference type="EMBL" id="KAG0257294.1"/>
    </source>
</evidence>
<proteinExistence type="predicted"/>
<dbReference type="AlphaFoldDB" id="A0A9P6Q1K7"/>
<feature type="region of interest" description="Disordered" evidence="1">
    <location>
        <begin position="55"/>
        <end position="106"/>
    </location>
</feature>
<dbReference type="EMBL" id="JAAAJA010000263">
    <property type="protein sequence ID" value="KAG0257294.1"/>
    <property type="molecule type" value="Genomic_DNA"/>
</dbReference>
<sequence length="106" mass="11895">MSNQPLFLAVGSGIFIIALLFCHAFEVSNSYIYYPLAVLLGYNISMKAIGYVSPTAFDPPPPPAPRNRQEKKKQEKEAELQARRNEKLARKEADATRKAVEARERG</sequence>
<keyword evidence="4" id="KW-1185">Reference proteome</keyword>
<feature type="transmembrane region" description="Helical" evidence="2">
    <location>
        <begin position="6"/>
        <end position="25"/>
    </location>
</feature>
<feature type="compositionally biased region" description="Basic and acidic residues" evidence="1">
    <location>
        <begin position="72"/>
        <end position="106"/>
    </location>
</feature>
<feature type="transmembrane region" description="Helical" evidence="2">
    <location>
        <begin position="32"/>
        <end position="52"/>
    </location>
</feature>
<accession>A0A9P6Q1K7</accession>
<comment type="caution">
    <text evidence="3">The sequence shown here is derived from an EMBL/GenBank/DDBJ whole genome shotgun (WGS) entry which is preliminary data.</text>
</comment>
<dbReference type="Proteomes" id="UP000726737">
    <property type="component" value="Unassembled WGS sequence"/>
</dbReference>
<dbReference type="OrthoDB" id="2412728at2759"/>
<keyword evidence="2" id="KW-0472">Membrane</keyword>
<evidence type="ECO:0000256" key="2">
    <source>
        <dbReference type="SAM" id="Phobius"/>
    </source>
</evidence>
<keyword evidence="2" id="KW-0812">Transmembrane</keyword>
<protein>
    <submittedName>
        <fullName evidence="3">Uncharacterized protein</fullName>
    </submittedName>
</protein>
<gene>
    <name evidence="3" type="ORF">BG011_004038</name>
</gene>
<name>A0A9P6Q1K7_9FUNG</name>
<evidence type="ECO:0000256" key="1">
    <source>
        <dbReference type="SAM" id="MobiDB-lite"/>
    </source>
</evidence>
<keyword evidence="2" id="KW-1133">Transmembrane helix</keyword>
<evidence type="ECO:0000313" key="4">
    <source>
        <dbReference type="Proteomes" id="UP000726737"/>
    </source>
</evidence>
<reference evidence="3" key="1">
    <citation type="journal article" date="2020" name="Fungal Divers.">
        <title>Resolving the Mortierellaceae phylogeny through synthesis of multi-gene phylogenetics and phylogenomics.</title>
        <authorList>
            <person name="Vandepol N."/>
            <person name="Liber J."/>
            <person name="Desiro A."/>
            <person name="Na H."/>
            <person name="Kennedy M."/>
            <person name="Barry K."/>
            <person name="Grigoriev I.V."/>
            <person name="Miller A.N."/>
            <person name="O'Donnell K."/>
            <person name="Stajich J.E."/>
            <person name="Bonito G."/>
        </authorList>
    </citation>
    <scope>NUCLEOTIDE SEQUENCE</scope>
    <source>
        <strain evidence="3">KOD948</strain>
    </source>
</reference>
<organism evidence="3 4">
    <name type="scientific">Mortierella polycephala</name>
    <dbReference type="NCBI Taxonomy" id="41804"/>
    <lineage>
        <taxon>Eukaryota</taxon>
        <taxon>Fungi</taxon>
        <taxon>Fungi incertae sedis</taxon>
        <taxon>Mucoromycota</taxon>
        <taxon>Mortierellomycotina</taxon>
        <taxon>Mortierellomycetes</taxon>
        <taxon>Mortierellales</taxon>
        <taxon>Mortierellaceae</taxon>
        <taxon>Mortierella</taxon>
    </lineage>
</organism>